<dbReference type="PANTHER" id="PTHR31793">
    <property type="entry name" value="4-HYDROXYBENZOYL-COA THIOESTERASE FAMILY MEMBER"/>
    <property type="match status" value="1"/>
</dbReference>
<dbReference type="InterPro" id="IPR029069">
    <property type="entry name" value="HotDog_dom_sf"/>
</dbReference>
<dbReference type="Proteomes" id="UP000002212">
    <property type="component" value="Chromosome"/>
</dbReference>
<evidence type="ECO:0000313" key="1">
    <source>
        <dbReference type="EMBL" id="BAH52853.1"/>
    </source>
</evidence>
<dbReference type="AlphaFoldDB" id="C1BB00"/>
<dbReference type="KEGG" id="rop:ROP_46060"/>
<dbReference type="HOGENOM" id="CLU_101141_6_0_11"/>
<evidence type="ECO:0000313" key="2">
    <source>
        <dbReference type="Proteomes" id="UP000002212"/>
    </source>
</evidence>
<dbReference type="GO" id="GO:0047617">
    <property type="term" value="F:fatty acyl-CoA hydrolase activity"/>
    <property type="evidence" value="ECO:0007669"/>
    <property type="project" value="TreeGrafter"/>
</dbReference>
<sequence>MNDRYSGSMTIPAEIPSYLQVVALPRECGPVLVPSAYEDENGHMNIRHYFDLEAQAIAEVFDRMGITDDYRATRGQGFFTAEHHIRYYAEVHVGDRVSVHARLVARSDKVVHAMAFLVDDTTERLASTLEVTATHVDLTSRRVVPFADDVAEAVDRELARTDVDWPAPVCGAMGIRARA</sequence>
<evidence type="ECO:0008006" key="3">
    <source>
        <dbReference type="Google" id="ProtNLM"/>
    </source>
</evidence>
<dbReference type="PATRIC" id="fig|632772.20.peg.4818"/>
<dbReference type="CDD" id="cd00586">
    <property type="entry name" value="4HBT"/>
    <property type="match status" value="1"/>
</dbReference>
<accession>C1BB00</accession>
<dbReference type="PANTHER" id="PTHR31793:SF2">
    <property type="entry name" value="BLR1345 PROTEIN"/>
    <property type="match status" value="1"/>
</dbReference>
<dbReference type="InterPro" id="IPR050563">
    <property type="entry name" value="4-hydroxybenzoyl-CoA_TE"/>
</dbReference>
<dbReference type="EMBL" id="AP011115">
    <property type="protein sequence ID" value="BAH52853.1"/>
    <property type="molecule type" value="Genomic_DNA"/>
</dbReference>
<dbReference type="Gene3D" id="3.10.129.10">
    <property type="entry name" value="Hotdog Thioesterase"/>
    <property type="match status" value="1"/>
</dbReference>
<reference evidence="1 2" key="1">
    <citation type="submission" date="2009-03" db="EMBL/GenBank/DDBJ databases">
        <title>Comparison of the complete genome sequences of Rhodococcus erythropolis PR4 and Rhodococcus opacus B4.</title>
        <authorList>
            <person name="Takarada H."/>
            <person name="Sekine M."/>
            <person name="Hosoyama A."/>
            <person name="Yamada R."/>
            <person name="Fujisawa T."/>
            <person name="Omata S."/>
            <person name="Shimizu A."/>
            <person name="Tsukatani N."/>
            <person name="Tanikawa S."/>
            <person name="Fujita N."/>
            <person name="Harayama S."/>
        </authorList>
    </citation>
    <scope>NUCLEOTIDE SEQUENCE [LARGE SCALE GENOMIC DNA]</scope>
    <source>
        <strain evidence="1 2">B4</strain>
    </source>
</reference>
<dbReference type="STRING" id="632772.ROP_46060"/>
<organism evidence="1 2">
    <name type="scientific">Rhodococcus opacus (strain B4)</name>
    <dbReference type="NCBI Taxonomy" id="632772"/>
    <lineage>
        <taxon>Bacteria</taxon>
        <taxon>Bacillati</taxon>
        <taxon>Actinomycetota</taxon>
        <taxon>Actinomycetes</taxon>
        <taxon>Mycobacteriales</taxon>
        <taxon>Nocardiaceae</taxon>
        <taxon>Rhodococcus</taxon>
    </lineage>
</organism>
<dbReference type="Pfam" id="PF13279">
    <property type="entry name" value="4HBT_2"/>
    <property type="match status" value="1"/>
</dbReference>
<protein>
    <recommendedName>
        <fullName evidence="3">3-hydroxybutyryl-CoA dehydratase</fullName>
    </recommendedName>
</protein>
<gene>
    <name evidence="1" type="ordered locus">ROP_46060</name>
</gene>
<proteinExistence type="predicted"/>
<name>C1BB00_RHOOB</name>
<dbReference type="SUPFAM" id="SSF54637">
    <property type="entry name" value="Thioesterase/thiol ester dehydrase-isomerase"/>
    <property type="match status" value="1"/>
</dbReference>